<proteinExistence type="predicted"/>
<dbReference type="OrthoDB" id="1263265at2"/>
<comment type="caution">
    <text evidence="1">The sequence shown here is derived from an EMBL/GenBank/DDBJ whole genome shotgun (WGS) entry which is preliminary data.</text>
</comment>
<organism evidence="1 2">
    <name type="scientific">Photobacterium lipolyticum</name>
    <dbReference type="NCBI Taxonomy" id="266810"/>
    <lineage>
        <taxon>Bacteria</taxon>
        <taxon>Pseudomonadati</taxon>
        <taxon>Pseudomonadota</taxon>
        <taxon>Gammaproteobacteria</taxon>
        <taxon>Vibrionales</taxon>
        <taxon>Vibrionaceae</taxon>
        <taxon>Photobacterium</taxon>
    </lineage>
</organism>
<accession>A0A2T3MUV9</accession>
<protein>
    <recommendedName>
        <fullName evidence="3">DUF465 domain-containing protein</fullName>
    </recommendedName>
</protein>
<dbReference type="Gene3D" id="6.10.280.50">
    <property type="match status" value="1"/>
</dbReference>
<evidence type="ECO:0000313" key="1">
    <source>
        <dbReference type="EMBL" id="PSW03731.1"/>
    </source>
</evidence>
<name>A0A2T3MUV9_9GAMM</name>
<gene>
    <name evidence="1" type="ORF">C9I89_16495</name>
</gene>
<keyword evidence="2" id="KW-1185">Reference proteome</keyword>
<sequence>MLGENHALFIEFPEMKNKIHQLKMADENFKSMSDRYHKLDHVIRGLECNNVPTEDQHYTQLKMERAQLKDKIYSALNN</sequence>
<dbReference type="Proteomes" id="UP000240904">
    <property type="component" value="Unassembled WGS sequence"/>
</dbReference>
<dbReference type="RefSeq" id="WP_107284423.1">
    <property type="nucleotide sequence ID" value="NZ_PYMC01000013.1"/>
</dbReference>
<dbReference type="AlphaFoldDB" id="A0A2T3MUV9"/>
<dbReference type="InterPro" id="IPR038444">
    <property type="entry name" value="DUF465_sf"/>
</dbReference>
<dbReference type="InterPro" id="IPR007420">
    <property type="entry name" value="DUF465"/>
</dbReference>
<evidence type="ECO:0008006" key="3">
    <source>
        <dbReference type="Google" id="ProtNLM"/>
    </source>
</evidence>
<reference evidence="1 2" key="1">
    <citation type="submission" date="2018-03" db="EMBL/GenBank/DDBJ databases">
        <title>Whole genome sequencing of Histamine producing bacteria.</title>
        <authorList>
            <person name="Butler K."/>
        </authorList>
    </citation>
    <scope>NUCLEOTIDE SEQUENCE [LARGE SCALE GENOMIC DNA]</scope>
    <source>
        <strain evidence="1 2">DSM 16190</strain>
    </source>
</reference>
<dbReference type="EMBL" id="PYMC01000013">
    <property type="protein sequence ID" value="PSW03731.1"/>
    <property type="molecule type" value="Genomic_DNA"/>
</dbReference>
<evidence type="ECO:0000313" key="2">
    <source>
        <dbReference type="Proteomes" id="UP000240904"/>
    </source>
</evidence>
<dbReference type="Pfam" id="PF04325">
    <property type="entry name" value="DUF465"/>
    <property type="match status" value="1"/>
</dbReference>